<accession>A0A8J8GIT8</accession>
<feature type="signal peptide" evidence="2">
    <location>
        <begin position="1"/>
        <end position="21"/>
    </location>
</feature>
<evidence type="ECO:0000256" key="1">
    <source>
        <dbReference type="SAM" id="MobiDB-lite"/>
    </source>
</evidence>
<dbReference type="SUPFAM" id="SSF55797">
    <property type="entry name" value="PR-1-like"/>
    <property type="match status" value="1"/>
</dbReference>
<feature type="domain" description="SCP" evidence="3">
    <location>
        <begin position="168"/>
        <end position="281"/>
    </location>
</feature>
<dbReference type="EMBL" id="JABTTE010000029">
    <property type="protein sequence ID" value="NSL53148.1"/>
    <property type="molecule type" value="Genomic_DNA"/>
</dbReference>
<dbReference type="RefSeq" id="WP_173732349.1">
    <property type="nucleotide sequence ID" value="NZ_JABTTE010000029.1"/>
</dbReference>
<gene>
    <name evidence="4" type="ORF">HR057_15490</name>
</gene>
<dbReference type="Gene3D" id="3.40.33.10">
    <property type="entry name" value="CAP"/>
    <property type="match status" value="1"/>
</dbReference>
<feature type="compositionally biased region" description="Low complexity" evidence="1">
    <location>
        <begin position="98"/>
        <end position="154"/>
    </location>
</feature>
<organism evidence="4 5">
    <name type="scientific">Calidifontibacillus erzurumensis</name>
    <dbReference type="NCBI Taxonomy" id="2741433"/>
    <lineage>
        <taxon>Bacteria</taxon>
        <taxon>Bacillati</taxon>
        <taxon>Bacillota</taxon>
        <taxon>Bacilli</taxon>
        <taxon>Bacillales</taxon>
        <taxon>Bacillaceae</taxon>
        <taxon>Calidifontibacillus/Schinkia group</taxon>
        <taxon>Calidifontibacillus</taxon>
    </lineage>
</organism>
<dbReference type="PANTHER" id="PTHR31157">
    <property type="entry name" value="SCP DOMAIN-CONTAINING PROTEIN"/>
    <property type="match status" value="1"/>
</dbReference>
<sequence length="284" mass="31449">MKKNKKLFVSIAAAATLLVTAPGISKTEAAEPVKVQINAYAYKINNVNDINSIFNQLNCQTNQLTQKQVNDIISKFYQNLGNTQYKVQTPVTPKVVQQPKQTAVQQPVKQTQQAKPTPQQPAKIEQPAKPATQQPTNTQQQAKPTTQQTTPTTTSVSSAVSAYEQQVVDLTNKERAKAGLKPLQLDVALSKVAREKSRDMQAKNYFSHTSPTYGSPFDMMKQFGITYKTAGENIAMGQRSPEEVVNAWMNSEGHRKNILNPNFTHIGVGHVANGNYWTQMFIGK</sequence>
<evidence type="ECO:0000259" key="3">
    <source>
        <dbReference type="Pfam" id="PF00188"/>
    </source>
</evidence>
<feature type="chain" id="PRO_5039108202" evidence="2">
    <location>
        <begin position="22"/>
        <end position="284"/>
    </location>
</feature>
<dbReference type="AlphaFoldDB" id="A0A8J8GIT8"/>
<dbReference type="Proteomes" id="UP000625804">
    <property type="component" value="Unassembled WGS sequence"/>
</dbReference>
<name>A0A8J8GIT8_9BACI</name>
<dbReference type="NCBIfam" id="TIGR02909">
    <property type="entry name" value="spore_YkwD"/>
    <property type="match status" value="1"/>
</dbReference>
<evidence type="ECO:0000313" key="5">
    <source>
        <dbReference type="Proteomes" id="UP000625804"/>
    </source>
</evidence>
<dbReference type="InterPro" id="IPR014044">
    <property type="entry name" value="CAP_dom"/>
</dbReference>
<dbReference type="InterPro" id="IPR035940">
    <property type="entry name" value="CAP_sf"/>
</dbReference>
<dbReference type="PANTHER" id="PTHR31157:SF1">
    <property type="entry name" value="SCP DOMAIN-CONTAINING PROTEIN"/>
    <property type="match status" value="1"/>
</dbReference>
<keyword evidence="2" id="KW-0732">Signal</keyword>
<evidence type="ECO:0000256" key="2">
    <source>
        <dbReference type="SAM" id="SignalP"/>
    </source>
</evidence>
<proteinExistence type="predicted"/>
<comment type="caution">
    <text evidence="4">The sequence shown here is derived from an EMBL/GenBank/DDBJ whole genome shotgun (WGS) entry which is preliminary data.</text>
</comment>
<keyword evidence="5" id="KW-1185">Reference proteome</keyword>
<dbReference type="CDD" id="cd05379">
    <property type="entry name" value="CAP_bacterial"/>
    <property type="match status" value="1"/>
</dbReference>
<reference evidence="4" key="1">
    <citation type="submission" date="2020-06" db="EMBL/GenBank/DDBJ databases">
        <title>A novel thermopfilic bacterium from Erzurum, Turkey.</title>
        <authorList>
            <person name="Adiguzel A."/>
            <person name="Ay H."/>
            <person name="Baltaci M.O."/>
        </authorList>
    </citation>
    <scope>NUCLEOTIDE SEQUENCE</scope>
    <source>
        <strain evidence="4">P2</strain>
    </source>
</reference>
<dbReference type="InterPro" id="IPR014258">
    <property type="entry name" value="CAP_domain_YkwD-like"/>
</dbReference>
<protein>
    <submittedName>
        <fullName evidence="4">Sporulation protein</fullName>
    </submittedName>
</protein>
<dbReference type="Pfam" id="PF00188">
    <property type="entry name" value="CAP"/>
    <property type="match status" value="1"/>
</dbReference>
<feature type="region of interest" description="Disordered" evidence="1">
    <location>
        <begin position="98"/>
        <end position="158"/>
    </location>
</feature>
<evidence type="ECO:0000313" key="4">
    <source>
        <dbReference type="EMBL" id="NSL53148.1"/>
    </source>
</evidence>